<feature type="transmembrane region" description="Helical" evidence="8">
    <location>
        <begin position="191"/>
        <end position="215"/>
    </location>
</feature>
<dbReference type="PANTHER" id="PTHR30294">
    <property type="entry name" value="MEMBRANE COMPONENT OF ABC TRANSPORTER YHHJ-RELATED"/>
    <property type="match status" value="1"/>
</dbReference>
<dbReference type="PROSITE" id="PS51012">
    <property type="entry name" value="ABC_TM2"/>
    <property type="match status" value="1"/>
</dbReference>
<evidence type="ECO:0000256" key="8">
    <source>
        <dbReference type="SAM" id="Phobius"/>
    </source>
</evidence>
<gene>
    <name evidence="10" type="ORF">ERL59_08705</name>
</gene>
<keyword evidence="6 8" id="KW-1133">Transmembrane helix</keyword>
<dbReference type="PANTHER" id="PTHR30294:SF38">
    <property type="entry name" value="TRANSPORT PERMEASE PROTEIN"/>
    <property type="match status" value="1"/>
</dbReference>
<dbReference type="InterPro" id="IPR047817">
    <property type="entry name" value="ABC2_TM_bact-type"/>
</dbReference>
<protein>
    <submittedName>
        <fullName evidence="10">ABC transporter permease</fullName>
    </submittedName>
</protein>
<evidence type="ECO:0000256" key="6">
    <source>
        <dbReference type="ARBA" id="ARBA00022989"/>
    </source>
</evidence>
<dbReference type="InterPro" id="IPR051449">
    <property type="entry name" value="ABC-2_transporter_component"/>
</dbReference>
<dbReference type="InterPro" id="IPR013525">
    <property type="entry name" value="ABC2_TM"/>
</dbReference>
<keyword evidence="3" id="KW-0813">Transport</keyword>
<keyword evidence="4" id="KW-1003">Cell membrane</keyword>
<reference evidence="10 11" key="1">
    <citation type="submission" date="2019-01" db="EMBL/GenBank/DDBJ databases">
        <title>Chengkuizengella sp. nov., isolated from deep-sea sediment of East Pacific Ocean.</title>
        <authorList>
            <person name="Yang J."/>
            <person name="Lai Q."/>
            <person name="Shao Z."/>
        </authorList>
    </citation>
    <scope>NUCLEOTIDE SEQUENCE [LARGE SCALE GENOMIC DNA]</scope>
    <source>
        <strain evidence="10 11">YPA3-1-1</strain>
    </source>
</reference>
<accession>A0A6N9Q2R6</accession>
<feature type="transmembrane region" description="Helical" evidence="8">
    <location>
        <begin position="21"/>
        <end position="39"/>
    </location>
</feature>
<evidence type="ECO:0000259" key="9">
    <source>
        <dbReference type="PROSITE" id="PS51012"/>
    </source>
</evidence>
<comment type="similarity">
    <text evidence="2">Belongs to the ABC-2 integral membrane protein family.</text>
</comment>
<dbReference type="GO" id="GO:0005886">
    <property type="term" value="C:plasma membrane"/>
    <property type="evidence" value="ECO:0007669"/>
    <property type="project" value="UniProtKB-SubCell"/>
</dbReference>
<dbReference type="OrthoDB" id="9776218at2"/>
<feature type="transmembrane region" description="Helical" evidence="8">
    <location>
        <begin position="148"/>
        <end position="170"/>
    </location>
</feature>
<name>A0A6N9Q2R6_9BACL</name>
<sequence>MRIRALVLRIIKQFMNDKRTLAMILIAPMFILWLMSQVFHTDQYEPTIALVDVPEQVSILLKEEDVELLYYTYSDAEVVLSKREIDAILTWTSIGPEIMLEGSDPSANKSVLMIVQNIANEISPTSNSLQASITYLHGSEDMTAFDSFGPVLIGVFAFFFVFLTSGISFLRERTTGTLERLLATPVKRWELVIGYVIGFGIFSVIQAALIAWFSIQVLDMLMMGSIWFVLLVTLLLALTALTLGTLLSAFANNEFQMVQFIPLVIVPQVFLCGLFNLESMSEWLQWLSVLMPLSYGTDALREIMVRGSGWSEIAIDVYVLVGFSITIMITNIFVLKKYRKI</sequence>
<dbReference type="EMBL" id="SIJB01000020">
    <property type="protein sequence ID" value="NBI29038.1"/>
    <property type="molecule type" value="Genomic_DNA"/>
</dbReference>
<evidence type="ECO:0000256" key="5">
    <source>
        <dbReference type="ARBA" id="ARBA00022692"/>
    </source>
</evidence>
<evidence type="ECO:0000313" key="11">
    <source>
        <dbReference type="Proteomes" id="UP000448943"/>
    </source>
</evidence>
<dbReference type="GO" id="GO:0140359">
    <property type="term" value="F:ABC-type transporter activity"/>
    <property type="evidence" value="ECO:0007669"/>
    <property type="project" value="InterPro"/>
</dbReference>
<feature type="transmembrane region" description="Helical" evidence="8">
    <location>
        <begin position="313"/>
        <end position="335"/>
    </location>
</feature>
<dbReference type="Pfam" id="PF12698">
    <property type="entry name" value="ABC2_membrane_3"/>
    <property type="match status" value="1"/>
</dbReference>
<dbReference type="RefSeq" id="WP_160645836.1">
    <property type="nucleotide sequence ID" value="NZ_SIJB01000020.1"/>
</dbReference>
<keyword evidence="5 8" id="KW-0812">Transmembrane</keyword>
<feature type="transmembrane region" description="Helical" evidence="8">
    <location>
        <begin position="257"/>
        <end position="277"/>
    </location>
</feature>
<evidence type="ECO:0000256" key="3">
    <source>
        <dbReference type="ARBA" id="ARBA00022448"/>
    </source>
</evidence>
<dbReference type="Proteomes" id="UP000448943">
    <property type="component" value="Unassembled WGS sequence"/>
</dbReference>
<feature type="domain" description="ABC transmembrane type-2" evidence="9">
    <location>
        <begin position="112"/>
        <end position="338"/>
    </location>
</feature>
<evidence type="ECO:0000256" key="7">
    <source>
        <dbReference type="ARBA" id="ARBA00023136"/>
    </source>
</evidence>
<proteinExistence type="inferred from homology"/>
<feature type="transmembrane region" description="Helical" evidence="8">
    <location>
        <begin position="227"/>
        <end position="250"/>
    </location>
</feature>
<evidence type="ECO:0000256" key="2">
    <source>
        <dbReference type="ARBA" id="ARBA00007783"/>
    </source>
</evidence>
<keyword evidence="11" id="KW-1185">Reference proteome</keyword>
<evidence type="ECO:0000313" key="10">
    <source>
        <dbReference type="EMBL" id="NBI29038.1"/>
    </source>
</evidence>
<evidence type="ECO:0000256" key="1">
    <source>
        <dbReference type="ARBA" id="ARBA00004651"/>
    </source>
</evidence>
<evidence type="ECO:0000256" key="4">
    <source>
        <dbReference type="ARBA" id="ARBA00022475"/>
    </source>
</evidence>
<comment type="subcellular location">
    <subcellularLocation>
        <location evidence="1">Cell membrane</location>
        <topology evidence="1">Multi-pass membrane protein</topology>
    </subcellularLocation>
</comment>
<dbReference type="AlphaFoldDB" id="A0A6N9Q2R6"/>
<comment type="caution">
    <text evidence="10">The sequence shown here is derived from an EMBL/GenBank/DDBJ whole genome shotgun (WGS) entry which is preliminary data.</text>
</comment>
<organism evidence="10 11">
    <name type="scientific">Chengkuizengella marina</name>
    <dbReference type="NCBI Taxonomy" id="2507566"/>
    <lineage>
        <taxon>Bacteria</taxon>
        <taxon>Bacillati</taxon>
        <taxon>Bacillota</taxon>
        <taxon>Bacilli</taxon>
        <taxon>Bacillales</taxon>
        <taxon>Paenibacillaceae</taxon>
        <taxon>Chengkuizengella</taxon>
    </lineage>
</organism>
<keyword evidence="7 8" id="KW-0472">Membrane</keyword>